<evidence type="ECO:0000313" key="3">
    <source>
        <dbReference type="Proteomes" id="UP001054857"/>
    </source>
</evidence>
<feature type="compositionally biased region" description="Gly residues" evidence="1">
    <location>
        <begin position="80"/>
        <end position="91"/>
    </location>
</feature>
<accession>A0AAD3HHR0</accession>
<reference evidence="2 3" key="1">
    <citation type="journal article" date="2021" name="Sci. Rep.">
        <title>Genome sequencing of the multicellular alga Astrephomene provides insights into convergent evolution of germ-soma differentiation.</title>
        <authorList>
            <person name="Yamashita S."/>
            <person name="Yamamoto K."/>
            <person name="Matsuzaki R."/>
            <person name="Suzuki S."/>
            <person name="Yamaguchi H."/>
            <person name="Hirooka S."/>
            <person name="Minakuchi Y."/>
            <person name="Miyagishima S."/>
            <person name="Kawachi M."/>
            <person name="Toyoda A."/>
            <person name="Nozaki H."/>
        </authorList>
    </citation>
    <scope>NUCLEOTIDE SEQUENCE [LARGE SCALE GENOMIC DNA]</scope>
    <source>
        <strain evidence="2 3">NIES-4017</strain>
    </source>
</reference>
<keyword evidence="3" id="KW-1185">Reference proteome</keyword>
<evidence type="ECO:0000256" key="1">
    <source>
        <dbReference type="SAM" id="MobiDB-lite"/>
    </source>
</evidence>
<gene>
    <name evidence="2" type="ORF">Agub_g1424</name>
</gene>
<dbReference type="EMBL" id="BMAR01000001">
    <property type="protein sequence ID" value="GFR40805.1"/>
    <property type="molecule type" value="Genomic_DNA"/>
</dbReference>
<dbReference type="Proteomes" id="UP001054857">
    <property type="component" value="Unassembled WGS sequence"/>
</dbReference>
<feature type="region of interest" description="Disordered" evidence="1">
    <location>
        <begin position="62"/>
        <end position="106"/>
    </location>
</feature>
<evidence type="ECO:0000313" key="2">
    <source>
        <dbReference type="EMBL" id="GFR40805.1"/>
    </source>
</evidence>
<organism evidence="2 3">
    <name type="scientific">Astrephomene gubernaculifera</name>
    <dbReference type="NCBI Taxonomy" id="47775"/>
    <lineage>
        <taxon>Eukaryota</taxon>
        <taxon>Viridiplantae</taxon>
        <taxon>Chlorophyta</taxon>
        <taxon>core chlorophytes</taxon>
        <taxon>Chlorophyceae</taxon>
        <taxon>CS clade</taxon>
        <taxon>Chlamydomonadales</taxon>
        <taxon>Astrephomenaceae</taxon>
        <taxon>Astrephomene</taxon>
    </lineage>
</organism>
<sequence length="106" mass="11102">GVTSAVVKGKKRREKEKKEEEGSGGGDGVNSGNAVPGAQRLKIHDRTIHKRMVTAKALNKLRAKSASDPKMAEWREMSPGAGGSGSVGGGQKNMAARVPGYTKKSN</sequence>
<feature type="compositionally biased region" description="Basic and acidic residues" evidence="1">
    <location>
        <begin position="65"/>
        <end position="76"/>
    </location>
</feature>
<dbReference type="AlphaFoldDB" id="A0AAD3HHR0"/>
<comment type="caution">
    <text evidence="2">The sequence shown here is derived from an EMBL/GenBank/DDBJ whole genome shotgun (WGS) entry which is preliminary data.</text>
</comment>
<protein>
    <submittedName>
        <fullName evidence="2">Uncharacterized protein</fullName>
    </submittedName>
</protein>
<feature type="non-terminal residue" evidence="2">
    <location>
        <position position="106"/>
    </location>
</feature>
<proteinExistence type="predicted"/>
<name>A0AAD3HHR0_9CHLO</name>
<feature type="region of interest" description="Disordered" evidence="1">
    <location>
        <begin position="1"/>
        <end position="42"/>
    </location>
</feature>